<evidence type="ECO:0000313" key="2">
    <source>
        <dbReference type="Proteomes" id="UP000515873"/>
    </source>
</evidence>
<proteinExistence type="predicted"/>
<organism evidence="1 2">
    <name type="scientific">Dyella telluris</name>
    <dbReference type="NCBI Taxonomy" id="2763498"/>
    <lineage>
        <taxon>Bacteria</taxon>
        <taxon>Pseudomonadati</taxon>
        <taxon>Pseudomonadota</taxon>
        <taxon>Gammaproteobacteria</taxon>
        <taxon>Lysobacterales</taxon>
        <taxon>Rhodanobacteraceae</taxon>
        <taxon>Dyella</taxon>
    </lineage>
</organism>
<dbReference type="AlphaFoldDB" id="A0A7G8Q9X5"/>
<keyword evidence="2" id="KW-1185">Reference proteome</keyword>
<dbReference type="Proteomes" id="UP000515873">
    <property type="component" value="Chromosome"/>
</dbReference>
<dbReference type="EMBL" id="CP060412">
    <property type="protein sequence ID" value="QNK03583.1"/>
    <property type="molecule type" value="Genomic_DNA"/>
</dbReference>
<sequence>MSPLIAPARLFLNPVSTGCVLLSGATSIATMTTTTTTITTGSGWVSVRE</sequence>
<evidence type="ECO:0000313" key="1">
    <source>
        <dbReference type="EMBL" id="QNK03583.1"/>
    </source>
</evidence>
<gene>
    <name evidence="1" type="ORF">H8F01_10980</name>
</gene>
<name>A0A7G8Q9X5_9GAMM</name>
<dbReference type="KEGG" id="dtl:H8F01_10980"/>
<dbReference type="RefSeq" id="WP_187059049.1">
    <property type="nucleotide sequence ID" value="NZ_CP060412.1"/>
</dbReference>
<reference evidence="1 2" key="1">
    <citation type="submission" date="2020-08" db="EMBL/GenBank/DDBJ databases">
        <title>Dyella sp. G9 isolated from forest soil.</title>
        <authorList>
            <person name="Fu J."/>
            <person name="Qiu L."/>
        </authorList>
    </citation>
    <scope>NUCLEOTIDE SEQUENCE [LARGE SCALE GENOMIC DNA]</scope>
    <source>
        <strain evidence="1 2">G9</strain>
    </source>
</reference>
<protein>
    <submittedName>
        <fullName evidence="1">Uncharacterized protein</fullName>
    </submittedName>
</protein>
<accession>A0A7G8Q9X5</accession>